<dbReference type="PANTHER" id="PTHR47332:SF4">
    <property type="entry name" value="SET DOMAIN-CONTAINING PROTEIN 5"/>
    <property type="match status" value="1"/>
</dbReference>
<dbReference type="InterPro" id="IPR053185">
    <property type="entry name" value="SET_domain_protein"/>
</dbReference>
<proteinExistence type="predicted"/>
<evidence type="ECO:0000256" key="1">
    <source>
        <dbReference type="SAM" id="MobiDB-lite"/>
    </source>
</evidence>
<feature type="compositionally biased region" description="Polar residues" evidence="1">
    <location>
        <begin position="34"/>
        <end position="46"/>
    </location>
</feature>
<gene>
    <name evidence="2" type="ORF">OH76DRAFT_1488339</name>
</gene>
<accession>A0A371CR89</accession>
<dbReference type="PANTHER" id="PTHR47332">
    <property type="entry name" value="SET DOMAIN-CONTAINING PROTEIN 5"/>
    <property type="match status" value="1"/>
</dbReference>
<protein>
    <submittedName>
        <fullName evidence="2">Uncharacterized protein</fullName>
    </submittedName>
</protein>
<name>A0A371CR89_9APHY</name>
<sequence>MRRGFLLTPREPGKASPPQASGSADPPPDASSPKVSKQSSLAASSTTDVVPIPTRYKLPPWLPDFVPDPFSGPICRLTFSFLPRGESRPELCTTFAHCGGMLDALLSQYPGWPLSFSPPPPVYEIVPIKGTGLGMVATADIAAAHAREQGAETTTGSTIVRERPFFVLPRVIPANSMEESLRVAESLVSYLDPENKRAFFALRNSKGHTTPSQVKGILDTNAFIAGPFPTFPAKYAGVARDISRVNHRKYAYGILPLPPFPGNVRIPPRERL</sequence>
<dbReference type="Proteomes" id="UP000256964">
    <property type="component" value="Unassembled WGS sequence"/>
</dbReference>
<evidence type="ECO:0000313" key="3">
    <source>
        <dbReference type="Proteomes" id="UP000256964"/>
    </source>
</evidence>
<evidence type="ECO:0000313" key="2">
    <source>
        <dbReference type="EMBL" id="RDX42790.1"/>
    </source>
</evidence>
<dbReference type="EMBL" id="KZ857476">
    <property type="protein sequence ID" value="RDX42790.1"/>
    <property type="molecule type" value="Genomic_DNA"/>
</dbReference>
<reference evidence="2 3" key="1">
    <citation type="journal article" date="2018" name="Biotechnol. Biofuels">
        <title>Integrative visual omics of the white-rot fungus Polyporus brumalis exposes the biotechnological potential of its oxidative enzymes for delignifying raw plant biomass.</title>
        <authorList>
            <person name="Miyauchi S."/>
            <person name="Rancon A."/>
            <person name="Drula E."/>
            <person name="Hage H."/>
            <person name="Chaduli D."/>
            <person name="Favel A."/>
            <person name="Grisel S."/>
            <person name="Henrissat B."/>
            <person name="Herpoel-Gimbert I."/>
            <person name="Ruiz-Duenas F.J."/>
            <person name="Chevret D."/>
            <person name="Hainaut M."/>
            <person name="Lin J."/>
            <person name="Wang M."/>
            <person name="Pangilinan J."/>
            <person name="Lipzen A."/>
            <person name="Lesage-Meessen L."/>
            <person name="Navarro D."/>
            <person name="Riley R."/>
            <person name="Grigoriev I.V."/>
            <person name="Zhou S."/>
            <person name="Raouche S."/>
            <person name="Rosso M.N."/>
        </authorList>
    </citation>
    <scope>NUCLEOTIDE SEQUENCE [LARGE SCALE GENOMIC DNA]</scope>
    <source>
        <strain evidence="2 3">BRFM 1820</strain>
    </source>
</reference>
<organism evidence="2 3">
    <name type="scientific">Lentinus brumalis</name>
    <dbReference type="NCBI Taxonomy" id="2498619"/>
    <lineage>
        <taxon>Eukaryota</taxon>
        <taxon>Fungi</taxon>
        <taxon>Dikarya</taxon>
        <taxon>Basidiomycota</taxon>
        <taxon>Agaricomycotina</taxon>
        <taxon>Agaricomycetes</taxon>
        <taxon>Polyporales</taxon>
        <taxon>Polyporaceae</taxon>
        <taxon>Lentinus</taxon>
    </lineage>
</organism>
<dbReference type="STRING" id="139420.A0A371CR89"/>
<feature type="region of interest" description="Disordered" evidence="1">
    <location>
        <begin position="1"/>
        <end position="46"/>
    </location>
</feature>
<dbReference type="OrthoDB" id="265717at2759"/>
<dbReference type="AlphaFoldDB" id="A0A371CR89"/>
<keyword evidence="3" id="KW-1185">Reference proteome</keyword>